<accession>A0AAV2Q6E2</accession>
<dbReference type="PANTHER" id="PTHR24221">
    <property type="entry name" value="ATP-BINDING CASSETTE SUB-FAMILY B"/>
    <property type="match status" value="1"/>
</dbReference>
<feature type="transmembrane region" description="Helical" evidence="8">
    <location>
        <begin position="280"/>
        <end position="305"/>
    </location>
</feature>
<dbReference type="InterPro" id="IPR003439">
    <property type="entry name" value="ABC_transporter-like_ATP-bd"/>
</dbReference>
<evidence type="ECO:0000256" key="2">
    <source>
        <dbReference type="ARBA" id="ARBA00022692"/>
    </source>
</evidence>
<keyword evidence="3" id="KW-0547">Nucleotide-binding</keyword>
<dbReference type="AlphaFoldDB" id="A0AAV2Q6E2"/>
<evidence type="ECO:0000256" key="4">
    <source>
        <dbReference type="ARBA" id="ARBA00022840"/>
    </source>
</evidence>
<name>A0AAV2Q6E2_MEGNR</name>
<dbReference type="PANTHER" id="PTHR24221:SF654">
    <property type="entry name" value="ATP-BINDING CASSETTE SUB-FAMILY B MEMBER 6"/>
    <property type="match status" value="1"/>
</dbReference>
<keyword evidence="2 8" id="KW-0812">Transmembrane</keyword>
<dbReference type="Proteomes" id="UP001497623">
    <property type="component" value="Unassembled WGS sequence"/>
</dbReference>
<feature type="domain" description="ABC transmembrane type-1" evidence="10">
    <location>
        <begin position="51"/>
        <end position="343"/>
    </location>
</feature>
<dbReference type="InterPro" id="IPR036640">
    <property type="entry name" value="ABC1_TM_sf"/>
</dbReference>
<gene>
    <name evidence="11" type="ORF">MNOR_LOCUS7590</name>
</gene>
<dbReference type="GO" id="GO:0020037">
    <property type="term" value="F:heme binding"/>
    <property type="evidence" value="ECO:0007669"/>
    <property type="project" value="TreeGrafter"/>
</dbReference>
<dbReference type="GO" id="GO:0005774">
    <property type="term" value="C:vacuolar membrane"/>
    <property type="evidence" value="ECO:0007669"/>
    <property type="project" value="TreeGrafter"/>
</dbReference>
<sequence length="557" mass="62800">MILVHMGWQEGPAGSASVARGSAWVGSFTKMRMLLPYLWPRKSLPLQLCVLFCFALLMLARILNVLVPIFYKKIVDSLGGSGGEPRFCWEYVLVYVGLKVLQGGGTGGMGLLNNIRALCWINMQQYTSREVQVGLYSHLHGLSLRWHMNRQTGEILRVMDRGTASINMLLQHIVFNILPTVADIIIAIVYFSTSFNYWFGLIIFITMALYLAVTIVVTEWRTRFRRKMNLADNGQRAKAVDSLINFETVRYYGAGEYEVERYENSIRAYQKEEKKSTGSFYMLTTIQNIVINSGLLAGSLLAAWLTVNDEKFTVGDYVLFASYISQLYIPLNSFGTYYRMIQQNLIDMENMFELLAEEKDIVDKVDAKQLVSPKGNIEFKNVSFQYVPENLSLRTFLFVVEPGKTLAIVGPSGGGKSTIMRLLFRFYDVTGGAVLVDGVDVRDYKQASLRQAIGVVPQETVLFNDTISYNICYGKMNASEVECQSAAENADIHNKIMTFPQNYTTKVGERGLKLSGGEKQRVAIARTILKNPVFLLLDEATSALRYPDRAQHSVCFK</sequence>
<evidence type="ECO:0000256" key="5">
    <source>
        <dbReference type="ARBA" id="ARBA00022989"/>
    </source>
</evidence>
<evidence type="ECO:0000256" key="1">
    <source>
        <dbReference type="ARBA" id="ARBA00004141"/>
    </source>
</evidence>
<evidence type="ECO:0000313" key="12">
    <source>
        <dbReference type="Proteomes" id="UP001497623"/>
    </source>
</evidence>
<dbReference type="Pfam" id="PF00664">
    <property type="entry name" value="ABC_membrane"/>
    <property type="match status" value="1"/>
</dbReference>
<evidence type="ECO:0000256" key="7">
    <source>
        <dbReference type="ARBA" id="ARBA00024363"/>
    </source>
</evidence>
<dbReference type="InterPro" id="IPR039421">
    <property type="entry name" value="Type_1_exporter"/>
</dbReference>
<keyword evidence="5 8" id="KW-1133">Transmembrane helix</keyword>
<proteinExistence type="inferred from homology"/>
<keyword evidence="4" id="KW-0067">ATP-binding</keyword>
<evidence type="ECO:0000256" key="6">
    <source>
        <dbReference type="ARBA" id="ARBA00023136"/>
    </source>
</evidence>
<dbReference type="GO" id="GO:0005524">
    <property type="term" value="F:ATP binding"/>
    <property type="evidence" value="ECO:0007669"/>
    <property type="project" value="UniProtKB-KW"/>
</dbReference>
<dbReference type="GO" id="GO:0015439">
    <property type="term" value="F:ABC-type heme transporter activity"/>
    <property type="evidence" value="ECO:0007669"/>
    <property type="project" value="TreeGrafter"/>
</dbReference>
<dbReference type="PROSITE" id="PS50893">
    <property type="entry name" value="ABC_TRANSPORTER_2"/>
    <property type="match status" value="1"/>
</dbReference>
<keyword evidence="6 8" id="KW-0472">Membrane</keyword>
<dbReference type="SUPFAM" id="SSF90123">
    <property type="entry name" value="ABC transporter transmembrane region"/>
    <property type="match status" value="1"/>
</dbReference>
<dbReference type="PROSITE" id="PS50929">
    <property type="entry name" value="ABC_TM1F"/>
    <property type="match status" value="1"/>
</dbReference>
<evidence type="ECO:0008006" key="13">
    <source>
        <dbReference type="Google" id="ProtNLM"/>
    </source>
</evidence>
<comment type="caution">
    <text evidence="11">The sequence shown here is derived from an EMBL/GenBank/DDBJ whole genome shotgun (WGS) entry which is preliminary data.</text>
</comment>
<dbReference type="SMART" id="SM00382">
    <property type="entry name" value="AAA"/>
    <property type="match status" value="1"/>
</dbReference>
<dbReference type="PROSITE" id="PS00211">
    <property type="entry name" value="ABC_TRANSPORTER_1"/>
    <property type="match status" value="1"/>
</dbReference>
<keyword evidence="12" id="KW-1185">Reference proteome</keyword>
<dbReference type="InterPro" id="IPR017871">
    <property type="entry name" value="ABC_transporter-like_CS"/>
</dbReference>
<dbReference type="InterPro" id="IPR027417">
    <property type="entry name" value="P-loop_NTPase"/>
</dbReference>
<comment type="similarity">
    <text evidence="7">Belongs to the ABC transporter superfamily. ABCB family. Heavy Metal importer (TC 3.A.1.210) subfamily.</text>
</comment>
<dbReference type="CDD" id="cd18581">
    <property type="entry name" value="ABC_6TM_ABCB6"/>
    <property type="match status" value="1"/>
</dbReference>
<dbReference type="SUPFAM" id="SSF52540">
    <property type="entry name" value="P-loop containing nucleoside triphosphate hydrolases"/>
    <property type="match status" value="1"/>
</dbReference>
<evidence type="ECO:0000256" key="3">
    <source>
        <dbReference type="ARBA" id="ARBA00022741"/>
    </source>
</evidence>
<dbReference type="Gene3D" id="3.40.50.300">
    <property type="entry name" value="P-loop containing nucleotide triphosphate hydrolases"/>
    <property type="match status" value="1"/>
</dbReference>
<reference evidence="11 12" key="1">
    <citation type="submission" date="2024-05" db="EMBL/GenBank/DDBJ databases">
        <authorList>
            <person name="Wallberg A."/>
        </authorList>
    </citation>
    <scope>NUCLEOTIDE SEQUENCE [LARGE SCALE GENOMIC DNA]</scope>
</reference>
<evidence type="ECO:0000256" key="8">
    <source>
        <dbReference type="SAM" id="Phobius"/>
    </source>
</evidence>
<dbReference type="Gene3D" id="1.20.1560.10">
    <property type="entry name" value="ABC transporter type 1, transmembrane domain"/>
    <property type="match status" value="1"/>
</dbReference>
<comment type="subcellular location">
    <subcellularLocation>
        <location evidence="1">Membrane</location>
        <topology evidence="1">Multi-pass membrane protein</topology>
    </subcellularLocation>
</comment>
<dbReference type="Pfam" id="PF00005">
    <property type="entry name" value="ABC_tran"/>
    <property type="match status" value="1"/>
</dbReference>
<evidence type="ECO:0000313" key="11">
    <source>
        <dbReference type="EMBL" id="CAL4069057.1"/>
    </source>
</evidence>
<evidence type="ECO:0000259" key="9">
    <source>
        <dbReference type="PROSITE" id="PS50893"/>
    </source>
</evidence>
<feature type="domain" description="ABC transporter" evidence="9">
    <location>
        <begin position="377"/>
        <end position="557"/>
    </location>
</feature>
<dbReference type="EMBL" id="CAXKWB010003373">
    <property type="protein sequence ID" value="CAL4069057.1"/>
    <property type="molecule type" value="Genomic_DNA"/>
</dbReference>
<organism evidence="11 12">
    <name type="scientific">Meganyctiphanes norvegica</name>
    <name type="common">Northern krill</name>
    <name type="synonym">Thysanopoda norvegica</name>
    <dbReference type="NCBI Taxonomy" id="48144"/>
    <lineage>
        <taxon>Eukaryota</taxon>
        <taxon>Metazoa</taxon>
        <taxon>Ecdysozoa</taxon>
        <taxon>Arthropoda</taxon>
        <taxon>Crustacea</taxon>
        <taxon>Multicrustacea</taxon>
        <taxon>Malacostraca</taxon>
        <taxon>Eumalacostraca</taxon>
        <taxon>Eucarida</taxon>
        <taxon>Euphausiacea</taxon>
        <taxon>Euphausiidae</taxon>
        <taxon>Meganyctiphanes</taxon>
    </lineage>
</organism>
<feature type="transmembrane region" description="Helical" evidence="8">
    <location>
        <begin position="44"/>
        <end position="63"/>
    </location>
</feature>
<dbReference type="GO" id="GO:0016887">
    <property type="term" value="F:ATP hydrolysis activity"/>
    <property type="evidence" value="ECO:0007669"/>
    <property type="project" value="InterPro"/>
</dbReference>
<dbReference type="InterPro" id="IPR011527">
    <property type="entry name" value="ABC1_TM_dom"/>
</dbReference>
<feature type="transmembrane region" description="Helical" evidence="8">
    <location>
        <begin position="169"/>
        <end position="191"/>
    </location>
</feature>
<feature type="transmembrane region" description="Helical" evidence="8">
    <location>
        <begin position="197"/>
        <end position="218"/>
    </location>
</feature>
<dbReference type="InterPro" id="IPR003593">
    <property type="entry name" value="AAA+_ATPase"/>
</dbReference>
<evidence type="ECO:0000259" key="10">
    <source>
        <dbReference type="PROSITE" id="PS50929"/>
    </source>
</evidence>
<feature type="transmembrane region" description="Helical" evidence="8">
    <location>
        <begin position="317"/>
        <end position="338"/>
    </location>
</feature>
<protein>
    <recommendedName>
        <fullName evidence="13">ATP-binding cassette sub-family B member 6, mitochondrial</fullName>
    </recommendedName>
</protein>